<comment type="caution">
    <text evidence="3">The sequence shown here is derived from an EMBL/GenBank/DDBJ whole genome shotgun (WGS) entry which is preliminary data.</text>
</comment>
<name>A0A6G1EK36_9ORYZ</name>
<sequence>MGTSDLNVPPGDQSSASGTDNYGTSPPPADRACCVVVEYITGGTLKSHLIKHFERKLPYKEAVRLALAMARGLSYLHSRKIVHRDVKTENMLLDDGKLNLKIADFGVARIEVDPRDMTGATGTPRYMAPEVLAGRPYNRKCDVYSFAICRTWRR</sequence>
<dbReference type="InterPro" id="IPR051681">
    <property type="entry name" value="Ser/Thr_Kinases-Pseudokinases"/>
</dbReference>
<dbReference type="AlphaFoldDB" id="A0A6G1EK36"/>
<feature type="domain" description="Protein kinase" evidence="2">
    <location>
        <begin position="1"/>
        <end position="154"/>
    </location>
</feature>
<dbReference type="SMART" id="SM00220">
    <property type="entry name" value="S_TKc"/>
    <property type="match status" value="1"/>
</dbReference>
<dbReference type="GO" id="GO:0004674">
    <property type="term" value="F:protein serine/threonine kinase activity"/>
    <property type="evidence" value="ECO:0007669"/>
    <property type="project" value="TreeGrafter"/>
</dbReference>
<dbReference type="InterPro" id="IPR000719">
    <property type="entry name" value="Prot_kinase_dom"/>
</dbReference>
<protein>
    <recommendedName>
        <fullName evidence="2">Protein kinase domain-containing protein</fullName>
    </recommendedName>
</protein>
<dbReference type="GO" id="GO:0005524">
    <property type="term" value="F:ATP binding"/>
    <property type="evidence" value="ECO:0007669"/>
    <property type="project" value="InterPro"/>
</dbReference>
<reference evidence="3 4" key="1">
    <citation type="submission" date="2019-11" db="EMBL/GenBank/DDBJ databases">
        <title>Whole genome sequence of Oryza granulata.</title>
        <authorList>
            <person name="Li W."/>
        </authorList>
    </citation>
    <scope>NUCLEOTIDE SEQUENCE [LARGE SCALE GENOMIC DNA]</scope>
    <source>
        <strain evidence="4">cv. Menghai</strain>
        <tissue evidence="3">Leaf</tissue>
    </source>
</reference>
<dbReference type="PROSITE" id="PS00108">
    <property type="entry name" value="PROTEIN_KINASE_ST"/>
    <property type="match status" value="1"/>
</dbReference>
<dbReference type="InterPro" id="IPR011009">
    <property type="entry name" value="Kinase-like_dom_sf"/>
</dbReference>
<evidence type="ECO:0000259" key="2">
    <source>
        <dbReference type="PROSITE" id="PS50011"/>
    </source>
</evidence>
<evidence type="ECO:0000256" key="1">
    <source>
        <dbReference type="SAM" id="MobiDB-lite"/>
    </source>
</evidence>
<evidence type="ECO:0000313" key="4">
    <source>
        <dbReference type="Proteomes" id="UP000479710"/>
    </source>
</evidence>
<proteinExistence type="predicted"/>
<feature type="region of interest" description="Disordered" evidence="1">
    <location>
        <begin position="1"/>
        <end position="27"/>
    </location>
</feature>
<dbReference type="Pfam" id="PF00069">
    <property type="entry name" value="Pkinase"/>
    <property type="match status" value="1"/>
</dbReference>
<dbReference type="PANTHER" id="PTHR44329">
    <property type="entry name" value="SERINE/THREONINE-PROTEIN KINASE TNNI3K-RELATED"/>
    <property type="match status" value="1"/>
</dbReference>
<dbReference type="OrthoDB" id="4062651at2759"/>
<accession>A0A6G1EK36</accession>
<evidence type="ECO:0000313" key="3">
    <source>
        <dbReference type="EMBL" id="KAF0924772.1"/>
    </source>
</evidence>
<dbReference type="GO" id="GO:0005886">
    <property type="term" value="C:plasma membrane"/>
    <property type="evidence" value="ECO:0007669"/>
    <property type="project" value="TreeGrafter"/>
</dbReference>
<dbReference type="SUPFAM" id="SSF56112">
    <property type="entry name" value="Protein kinase-like (PK-like)"/>
    <property type="match status" value="1"/>
</dbReference>
<dbReference type="PANTHER" id="PTHR44329:SF287">
    <property type="entry name" value="OS12G0605900 PROTEIN"/>
    <property type="match status" value="1"/>
</dbReference>
<dbReference type="Gene3D" id="1.10.510.10">
    <property type="entry name" value="Transferase(Phosphotransferase) domain 1"/>
    <property type="match status" value="1"/>
</dbReference>
<dbReference type="Proteomes" id="UP000479710">
    <property type="component" value="Unassembled WGS sequence"/>
</dbReference>
<dbReference type="EMBL" id="SPHZ02000003">
    <property type="protein sequence ID" value="KAF0924772.1"/>
    <property type="molecule type" value="Genomic_DNA"/>
</dbReference>
<feature type="compositionally biased region" description="Polar residues" evidence="1">
    <location>
        <begin position="1"/>
        <end position="24"/>
    </location>
</feature>
<dbReference type="PROSITE" id="PS50011">
    <property type="entry name" value="PROTEIN_KINASE_DOM"/>
    <property type="match status" value="1"/>
</dbReference>
<keyword evidence="4" id="KW-1185">Reference proteome</keyword>
<organism evidence="3 4">
    <name type="scientific">Oryza meyeriana var. granulata</name>
    <dbReference type="NCBI Taxonomy" id="110450"/>
    <lineage>
        <taxon>Eukaryota</taxon>
        <taxon>Viridiplantae</taxon>
        <taxon>Streptophyta</taxon>
        <taxon>Embryophyta</taxon>
        <taxon>Tracheophyta</taxon>
        <taxon>Spermatophyta</taxon>
        <taxon>Magnoliopsida</taxon>
        <taxon>Liliopsida</taxon>
        <taxon>Poales</taxon>
        <taxon>Poaceae</taxon>
        <taxon>BOP clade</taxon>
        <taxon>Oryzoideae</taxon>
        <taxon>Oryzeae</taxon>
        <taxon>Oryzinae</taxon>
        <taxon>Oryza</taxon>
        <taxon>Oryza meyeriana</taxon>
    </lineage>
</organism>
<dbReference type="InterPro" id="IPR008271">
    <property type="entry name" value="Ser/Thr_kinase_AS"/>
</dbReference>
<gene>
    <name evidence="3" type="ORF">E2562_014571</name>
</gene>